<evidence type="ECO:0000313" key="2">
    <source>
        <dbReference type="Proteomes" id="UP001500979"/>
    </source>
</evidence>
<comment type="caution">
    <text evidence="1">The sequence shown here is derived from an EMBL/GenBank/DDBJ whole genome shotgun (WGS) entry which is preliminary data.</text>
</comment>
<keyword evidence="2" id="KW-1185">Reference proteome</keyword>
<dbReference type="InterPro" id="IPR013324">
    <property type="entry name" value="RNA_pol_sigma_r3/r4-like"/>
</dbReference>
<protein>
    <recommendedName>
        <fullName evidence="3">Sigma-70 family RNA polymerase sigma factor</fullName>
    </recommendedName>
</protein>
<sequence>MDGRTYDERITAAREAVFGNNQLSTIGSALIRNAEFQDVVDNDDDPDDLVLSISQRGRDNVAELALYRHYGVMIEAIGARFGRHPAFGPDDGHQEGVLALLEMARNGAADFTRRAKRAITNRVATEASRLSRAVTGFSPDQVRTVKSALEQVNHDRDAARVIVTSHPDVNRRMKADTFDAIAALLLPTPQPAGDTAEEPADPAAWPEDATAAYVDELLHHKMVSAADHELLCRAYGLYGFEPHTDDALGLHYGVDRSVAGKHRRRALATLRTAAKAVAAA</sequence>
<proteinExistence type="predicted"/>
<dbReference type="Proteomes" id="UP001500979">
    <property type="component" value="Unassembled WGS sequence"/>
</dbReference>
<organism evidence="1 2">
    <name type="scientific">Saccharopolyspora taberi</name>
    <dbReference type="NCBI Taxonomy" id="60895"/>
    <lineage>
        <taxon>Bacteria</taxon>
        <taxon>Bacillati</taxon>
        <taxon>Actinomycetota</taxon>
        <taxon>Actinomycetes</taxon>
        <taxon>Pseudonocardiales</taxon>
        <taxon>Pseudonocardiaceae</taxon>
        <taxon>Saccharopolyspora</taxon>
    </lineage>
</organism>
<gene>
    <name evidence="1" type="ORF">GCM10010470_55110</name>
</gene>
<dbReference type="EMBL" id="BAAAUX010000024">
    <property type="protein sequence ID" value="GAA2812662.1"/>
    <property type="molecule type" value="Genomic_DNA"/>
</dbReference>
<reference evidence="1 2" key="1">
    <citation type="journal article" date="2019" name="Int. J. Syst. Evol. Microbiol.">
        <title>The Global Catalogue of Microorganisms (GCM) 10K type strain sequencing project: providing services to taxonomists for standard genome sequencing and annotation.</title>
        <authorList>
            <consortium name="The Broad Institute Genomics Platform"/>
            <consortium name="The Broad Institute Genome Sequencing Center for Infectious Disease"/>
            <person name="Wu L."/>
            <person name="Ma J."/>
        </authorList>
    </citation>
    <scope>NUCLEOTIDE SEQUENCE [LARGE SCALE GENOMIC DNA]</scope>
    <source>
        <strain evidence="1 2">JCM 9383</strain>
    </source>
</reference>
<dbReference type="RefSeq" id="WP_344684597.1">
    <property type="nucleotide sequence ID" value="NZ_BAAAUX010000024.1"/>
</dbReference>
<dbReference type="SUPFAM" id="SSF88659">
    <property type="entry name" value="Sigma3 and sigma4 domains of RNA polymerase sigma factors"/>
    <property type="match status" value="1"/>
</dbReference>
<accession>A0ABN3VKB9</accession>
<evidence type="ECO:0000313" key="1">
    <source>
        <dbReference type="EMBL" id="GAA2812662.1"/>
    </source>
</evidence>
<evidence type="ECO:0008006" key="3">
    <source>
        <dbReference type="Google" id="ProtNLM"/>
    </source>
</evidence>
<name>A0ABN3VKB9_9PSEU</name>